<feature type="domain" description="HTH cro/C1-type" evidence="1">
    <location>
        <begin position="32"/>
        <end position="83"/>
    </location>
</feature>
<dbReference type="InterPro" id="IPR001387">
    <property type="entry name" value="Cro/C1-type_HTH"/>
</dbReference>
<dbReference type="PANTHER" id="PTHR35010:SF2">
    <property type="entry name" value="BLL4672 PROTEIN"/>
    <property type="match status" value="1"/>
</dbReference>
<dbReference type="Gene3D" id="1.10.260.40">
    <property type="entry name" value="lambda repressor-like DNA-binding domains"/>
    <property type="match status" value="1"/>
</dbReference>
<dbReference type="InterPro" id="IPR010982">
    <property type="entry name" value="Lambda_DNA-bd_dom_sf"/>
</dbReference>
<evidence type="ECO:0000313" key="3">
    <source>
        <dbReference type="Proteomes" id="UP001549257"/>
    </source>
</evidence>
<sequence>MSPHPNRLARYLKARRAQVEPEQVGFPADPGRRLRGLKRTEVAELAGISPEYYTRLEQGLGHRPSEQVLAGLTRALKLDADAAAYFYRLALPEPSVYRQPAAPTVTEPVLQIIEQWSDVPVYVYDRNQDVIMANDLALALFPKIVPGSNAVQIAFSMALELRETPQWKALARTVVAALRFHGDPADPRLQEIVGELSVHEPIFRTIWADYEAVPLTSGTVPAYVEGFGVVDFPWQNLRSSGGLFIGVWPAPPGTIAFTVLEHLRVKLRAPIDGPQRTFDEDNLASTGSVHNGGLSLQHRESIRLVTNPDQSVDPAL</sequence>
<dbReference type="PANTHER" id="PTHR35010">
    <property type="entry name" value="BLL4672 PROTEIN-RELATED"/>
    <property type="match status" value="1"/>
</dbReference>
<organism evidence="2 3">
    <name type="scientific">Conyzicola nivalis</name>
    <dbReference type="NCBI Taxonomy" id="1477021"/>
    <lineage>
        <taxon>Bacteria</taxon>
        <taxon>Bacillati</taxon>
        <taxon>Actinomycetota</taxon>
        <taxon>Actinomycetes</taxon>
        <taxon>Micrococcales</taxon>
        <taxon>Microbacteriaceae</taxon>
        <taxon>Conyzicola</taxon>
    </lineage>
</organism>
<gene>
    <name evidence="2" type="ORF">ABIE21_003654</name>
</gene>
<dbReference type="Pfam" id="PF13560">
    <property type="entry name" value="HTH_31"/>
    <property type="match status" value="1"/>
</dbReference>
<keyword evidence="3" id="KW-1185">Reference proteome</keyword>
<dbReference type="RefSeq" id="WP_354026281.1">
    <property type="nucleotide sequence ID" value="NZ_JBEPSJ010000006.1"/>
</dbReference>
<dbReference type="EMBL" id="JBEPSJ010000006">
    <property type="protein sequence ID" value="MET4584116.1"/>
    <property type="molecule type" value="Genomic_DNA"/>
</dbReference>
<dbReference type="SMART" id="SM00530">
    <property type="entry name" value="HTH_XRE"/>
    <property type="match status" value="1"/>
</dbReference>
<proteinExistence type="predicted"/>
<evidence type="ECO:0000313" key="2">
    <source>
        <dbReference type="EMBL" id="MET4584116.1"/>
    </source>
</evidence>
<dbReference type="InterPro" id="IPR041413">
    <property type="entry name" value="MLTR_LBD"/>
</dbReference>
<dbReference type="CDD" id="cd00093">
    <property type="entry name" value="HTH_XRE"/>
    <property type="match status" value="1"/>
</dbReference>
<accession>A0ABV2QST0</accession>
<dbReference type="PROSITE" id="PS50943">
    <property type="entry name" value="HTH_CROC1"/>
    <property type="match status" value="1"/>
</dbReference>
<name>A0ABV2QST0_9MICO</name>
<reference evidence="2 3" key="1">
    <citation type="submission" date="2024-06" db="EMBL/GenBank/DDBJ databases">
        <title>Sorghum-associated microbial communities from plants grown in Nebraska, USA.</title>
        <authorList>
            <person name="Schachtman D."/>
        </authorList>
    </citation>
    <scope>NUCLEOTIDE SEQUENCE [LARGE SCALE GENOMIC DNA]</scope>
    <source>
        <strain evidence="2 3">2857</strain>
    </source>
</reference>
<comment type="caution">
    <text evidence="2">The sequence shown here is derived from an EMBL/GenBank/DDBJ whole genome shotgun (WGS) entry which is preliminary data.</text>
</comment>
<dbReference type="Pfam" id="PF17765">
    <property type="entry name" value="MLTR_LBD"/>
    <property type="match status" value="1"/>
</dbReference>
<protein>
    <submittedName>
        <fullName evidence="2">Transcriptional regulator with XRE-family HTH domain</fullName>
    </submittedName>
</protein>
<dbReference type="SUPFAM" id="SSF47413">
    <property type="entry name" value="lambda repressor-like DNA-binding domains"/>
    <property type="match status" value="1"/>
</dbReference>
<dbReference type="Gene3D" id="3.30.450.180">
    <property type="match status" value="1"/>
</dbReference>
<evidence type="ECO:0000259" key="1">
    <source>
        <dbReference type="PROSITE" id="PS50943"/>
    </source>
</evidence>
<dbReference type="Proteomes" id="UP001549257">
    <property type="component" value="Unassembled WGS sequence"/>
</dbReference>